<dbReference type="AlphaFoldDB" id="A0A930YAM1"/>
<proteinExistence type="predicted"/>
<dbReference type="EMBL" id="JADION010000027">
    <property type="protein sequence ID" value="MBF4102758.1"/>
    <property type="molecule type" value="Genomic_DNA"/>
</dbReference>
<reference evidence="1" key="1">
    <citation type="submission" date="2020-11" db="EMBL/GenBank/DDBJ databases">
        <title>Gallibacterium anatis 1637, full genome, WGS.</title>
        <authorList>
            <person name="Laishevtcev A.I."/>
            <person name="Yakimova E.A."/>
            <person name="Petkovich D."/>
            <person name="Stepanova T.V."/>
            <person name="Kalendr R.S."/>
            <person name="Rubalsky E.O."/>
            <person name="Zulkarneev E.R."/>
            <person name="Aleshkin A.V."/>
        </authorList>
    </citation>
    <scope>NUCLEOTIDE SEQUENCE</scope>
    <source>
        <strain evidence="1">1637</strain>
    </source>
</reference>
<name>A0A930YAM1_9PAST</name>
<sequence length="66" mass="7483">MLAIYSALLANLQQRLLNKKLSSKGIAEGFDYEIIDNIYQAHDNLSIFAKLKNKFAILIKFLLAVL</sequence>
<organism evidence="1">
    <name type="scientific">Gallibacterium anatis</name>
    <dbReference type="NCBI Taxonomy" id="750"/>
    <lineage>
        <taxon>Bacteria</taxon>
        <taxon>Pseudomonadati</taxon>
        <taxon>Pseudomonadota</taxon>
        <taxon>Gammaproteobacteria</taxon>
        <taxon>Pasteurellales</taxon>
        <taxon>Pasteurellaceae</taxon>
        <taxon>Gallibacterium</taxon>
    </lineage>
</organism>
<gene>
    <name evidence="1" type="ORF">INT80_09635</name>
</gene>
<accession>A0A930YAM1</accession>
<protein>
    <submittedName>
        <fullName evidence="1">Uncharacterized protein</fullName>
    </submittedName>
</protein>
<evidence type="ECO:0000313" key="1">
    <source>
        <dbReference type="EMBL" id="MBF4102758.1"/>
    </source>
</evidence>
<comment type="caution">
    <text evidence="1">The sequence shown here is derived from an EMBL/GenBank/DDBJ whole genome shotgun (WGS) entry which is preliminary data.</text>
</comment>